<keyword evidence="2" id="KW-1185">Reference proteome</keyword>
<organism evidence="1 2">
    <name type="scientific">Hamiltosporidium magnivora</name>
    <dbReference type="NCBI Taxonomy" id="148818"/>
    <lineage>
        <taxon>Eukaryota</taxon>
        <taxon>Fungi</taxon>
        <taxon>Fungi incertae sedis</taxon>
        <taxon>Microsporidia</taxon>
        <taxon>Dubosqiidae</taxon>
        <taxon>Hamiltosporidium</taxon>
    </lineage>
</organism>
<gene>
    <name evidence="1" type="ORF">CWI36_0141p0030</name>
</gene>
<name>A0A4Q9LK71_9MICR</name>
<proteinExistence type="predicted"/>
<comment type="caution">
    <text evidence="1">The sequence shown here is derived from an EMBL/GenBank/DDBJ whole genome shotgun (WGS) entry which is preliminary data.</text>
</comment>
<evidence type="ECO:0000313" key="1">
    <source>
        <dbReference type="EMBL" id="TBU08427.1"/>
    </source>
</evidence>
<dbReference type="AlphaFoldDB" id="A0A4Q9LK71"/>
<dbReference type="EMBL" id="PITI01000141">
    <property type="protein sequence ID" value="TBU08427.1"/>
    <property type="molecule type" value="Genomic_DNA"/>
</dbReference>
<evidence type="ECO:0000313" key="2">
    <source>
        <dbReference type="Proteomes" id="UP000291404"/>
    </source>
</evidence>
<protein>
    <submittedName>
        <fullName evidence="1">Uncharacterized protein</fullName>
    </submittedName>
</protein>
<dbReference type="Proteomes" id="UP000291404">
    <property type="component" value="Unassembled WGS sequence"/>
</dbReference>
<reference evidence="1 2" key="1">
    <citation type="submission" date="2017-12" db="EMBL/GenBank/DDBJ databases">
        <authorList>
            <person name="Pombert J.-F."/>
            <person name="Haag K.L."/>
            <person name="Ebert D."/>
        </authorList>
    </citation>
    <scope>NUCLEOTIDE SEQUENCE [LARGE SCALE GENOMIC DNA]</scope>
    <source>
        <strain evidence="1">BE-OM-2</strain>
    </source>
</reference>
<dbReference type="VEuPathDB" id="MicrosporidiaDB:CWI36_0141p0030"/>
<accession>A0A4Q9LK71</accession>
<sequence length="101" mass="12161">MESTLEEIITAIMSLADKLIENIYKLMQTIWNDEKMLDDWNVTLIFPIHKKGLNMKGTYHRRLLETINLDFVTTDRQHTKYFDEKDLENCYEYNILTHHPL</sequence>